<dbReference type="InterPro" id="IPR009009">
    <property type="entry name" value="RlpA-like_DPBB"/>
</dbReference>
<gene>
    <name evidence="6" type="ORF">H2204_014949</name>
</gene>
<dbReference type="InterPro" id="IPR036680">
    <property type="entry name" value="SPOR-like_sf"/>
</dbReference>
<keyword evidence="3" id="KW-0961">Cell wall biogenesis/degradation</keyword>
<dbReference type="NCBIfam" id="TIGR02282">
    <property type="entry name" value="MltB"/>
    <property type="match status" value="1"/>
</dbReference>
<dbReference type="GO" id="GO:0071555">
    <property type="term" value="P:cell wall organization"/>
    <property type="evidence" value="ECO:0007669"/>
    <property type="project" value="UniProtKB-KW"/>
</dbReference>
<feature type="region of interest" description="Disordered" evidence="4">
    <location>
        <begin position="372"/>
        <end position="404"/>
    </location>
</feature>
<sequence length="763" mass="81256">MLTLGLVACATQPTSPPTSPQASSTPRHPAAKPQAPAEAAPEAPAATATPVDLTPVPFETARARFIADTAKRYGLKPDEIRNVLDQAQVRQPIIAAMSRPAERVKPWNEYRPMFISKARIDGGKAFLAQHRAELDRVQQRTGVPAEVIVAIIGVETSYGKNAGSHRVLDALYTLAFYYPRSGDPAKLEREVRRELFFRDELAKLFELGREEKLDITTLKGSYAGAMGMGQFMPSSYLDYAVDGNGDGRRDLFTSYDDVFSSIANYFVKKGGWVRGGQVAVPATLAAGREEFNPTEWMPTWSLSDLAQRGYQPSAPVQPGATATPITLEGSTGKQYWLGFQNYYAITRYNLSKIWLVPGLIVLALAACSSAPKKPATAGHGGKTSSTVVQGKGGRPAHCPEGSPYAAATEDMSTRGNYTAGGLYKPGVKDTTPSYVPNVACIPEPLVTNEDRSAIGNKSPYVVLGKQYKVLDDTRNYVERGTASYYGAKFHGRLTSNREVYDMYQFTAAHKTLPLPSFARVTNLDNGESVIVRVNDRGPFHDGRVVDLSYAAAVRLGITQRGTGNVEVRAVQPGETNLMAQKPSRRERRAAEAAAATAAVASARPAPAARAVADSDIDRLVKRLPADAAPERGQPATTQAAVSTMPEVAVSSLPPSAPASRPAAPVVATAVPRGPAPASSPSLSQKVVGAVMLQVASFSNRDNANRAMGQLNAAGIVGATISDIAAGGRTLWRLRVPASDHASAAELAGRISGLGFGSPQIVKD</sequence>
<dbReference type="PROSITE" id="PS51724">
    <property type="entry name" value="SPOR"/>
    <property type="match status" value="1"/>
</dbReference>
<dbReference type="HAMAP" id="MF_02071">
    <property type="entry name" value="RlpA"/>
    <property type="match status" value="1"/>
</dbReference>
<dbReference type="Pfam" id="PF03330">
    <property type="entry name" value="DPBB_1"/>
    <property type="match status" value="1"/>
</dbReference>
<dbReference type="NCBIfam" id="TIGR00413">
    <property type="entry name" value="rlpA"/>
    <property type="match status" value="1"/>
</dbReference>
<keyword evidence="1" id="KW-0732">Signal</keyword>
<dbReference type="Gene3D" id="3.30.70.1070">
    <property type="entry name" value="Sporulation related repeat"/>
    <property type="match status" value="1"/>
</dbReference>
<dbReference type="CDD" id="cd22268">
    <property type="entry name" value="DPBB_RlpA-like"/>
    <property type="match status" value="1"/>
</dbReference>
<dbReference type="InterPro" id="IPR007730">
    <property type="entry name" value="SPOR-like_dom"/>
</dbReference>
<feature type="region of interest" description="Disordered" evidence="4">
    <location>
        <begin position="9"/>
        <end position="51"/>
    </location>
</feature>
<dbReference type="PANTHER" id="PTHR30163">
    <property type="entry name" value="MEMBRANE-BOUND LYTIC MUREIN TRANSGLYCOSYLASE B"/>
    <property type="match status" value="1"/>
</dbReference>
<dbReference type="Pfam" id="PF13406">
    <property type="entry name" value="SLT_2"/>
    <property type="match status" value="1"/>
</dbReference>
<feature type="domain" description="SPOR" evidence="5">
    <location>
        <begin position="684"/>
        <end position="763"/>
    </location>
</feature>
<dbReference type="SUPFAM" id="SSF53955">
    <property type="entry name" value="Lysozyme-like"/>
    <property type="match status" value="1"/>
</dbReference>
<dbReference type="GO" id="GO:0008933">
    <property type="term" value="F:peptidoglycan lytic transglycosylase activity"/>
    <property type="evidence" value="ECO:0007669"/>
    <property type="project" value="TreeGrafter"/>
</dbReference>
<dbReference type="InterPro" id="IPR031304">
    <property type="entry name" value="SLT_2"/>
</dbReference>
<evidence type="ECO:0000259" key="5">
    <source>
        <dbReference type="PROSITE" id="PS51724"/>
    </source>
</evidence>
<dbReference type="Gene3D" id="1.10.530.10">
    <property type="match status" value="1"/>
</dbReference>
<dbReference type="InterPro" id="IPR023346">
    <property type="entry name" value="Lysozyme-like_dom_sf"/>
</dbReference>
<accession>A0AA38XFX3</accession>
<dbReference type="FunFam" id="1.10.8.350:FF:000001">
    <property type="entry name" value="Lytic murein transglycosylase B"/>
    <property type="match status" value="1"/>
</dbReference>
<dbReference type="FunFam" id="2.40.40.10:FF:000003">
    <property type="entry name" value="Endolytic peptidoglycan transglycosylase RlpA"/>
    <property type="match status" value="1"/>
</dbReference>
<dbReference type="GO" id="GO:0042834">
    <property type="term" value="F:peptidoglycan binding"/>
    <property type="evidence" value="ECO:0007669"/>
    <property type="project" value="InterPro"/>
</dbReference>
<evidence type="ECO:0000256" key="1">
    <source>
        <dbReference type="ARBA" id="ARBA00022729"/>
    </source>
</evidence>
<name>A0AA38XFX3_9EURO</name>
<dbReference type="Gene3D" id="2.40.40.10">
    <property type="entry name" value="RlpA-like domain"/>
    <property type="match status" value="1"/>
</dbReference>
<dbReference type="InterPro" id="IPR012997">
    <property type="entry name" value="RplA"/>
</dbReference>
<dbReference type="EMBL" id="JAPDRN010000210">
    <property type="protein sequence ID" value="KAJ9612733.1"/>
    <property type="molecule type" value="Genomic_DNA"/>
</dbReference>
<evidence type="ECO:0000256" key="3">
    <source>
        <dbReference type="ARBA" id="ARBA00023316"/>
    </source>
</evidence>
<dbReference type="GO" id="GO:0009253">
    <property type="term" value="P:peptidoglycan catabolic process"/>
    <property type="evidence" value="ECO:0007669"/>
    <property type="project" value="TreeGrafter"/>
</dbReference>
<evidence type="ECO:0000313" key="6">
    <source>
        <dbReference type="EMBL" id="KAJ9612733.1"/>
    </source>
</evidence>
<dbReference type="InterPro" id="IPR034718">
    <property type="entry name" value="RlpA"/>
</dbReference>
<keyword evidence="2" id="KW-0456">Lyase</keyword>
<dbReference type="SUPFAM" id="SSF50685">
    <property type="entry name" value="Barwin-like endoglucanases"/>
    <property type="match status" value="1"/>
</dbReference>
<dbReference type="InterPro" id="IPR043426">
    <property type="entry name" value="MltB-like"/>
</dbReference>
<evidence type="ECO:0000256" key="4">
    <source>
        <dbReference type="SAM" id="MobiDB-lite"/>
    </source>
</evidence>
<proteinExistence type="inferred from homology"/>
<dbReference type="Gene3D" id="1.10.8.350">
    <property type="entry name" value="Bacterial muramidase"/>
    <property type="match status" value="1"/>
</dbReference>
<dbReference type="Pfam" id="PF05036">
    <property type="entry name" value="SPOR"/>
    <property type="match status" value="1"/>
</dbReference>
<dbReference type="SUPFAM" id="SSF110997">
    <property type="entry name" value="Sporulation related repeat"/>
    <property type="match status" value="1"/>
</dbReference>
<organism evidence="6">
    <name type="scientific">Knufia peltigerae</name>
    <dbReference type="NCBI Taxonomy" id="1002370"/>
    <lineage>
        <taxon>Eukaryota</taxon>
        <taxon>Fungi</taxon>
        <taxon>Dikarya</taxon>
        <taxon>Ascomycota</taxon>
        <taxon>Pezizomycotina</taxon>
        <taxon>Eurotiomycetes</taxon>
        <taxon>Chaetothyriomycetidae</taxon>
        <taxon>Chaetothyriales</taxon>
        <taxon>Trichomeriaceae</taxon>
        <taxon>Knufia</taxon>
    </lineage>
</organism>
<dbReference type="InterPro" id="IPR036908">
    <property type="entry name" value="RlpA-like_sf"/>
</dbReference>
<feature type="compositionally biased region" description="Low complexity" evidence="4">
    <location>
        <begin position="20"/>
        <end position="50"/>
    </location>
</feature>
<dbReference type="PANTHER" id="PTHR30163:SF9">
    <property type="entry name" value="MEMBRANE-BOUND LYTIC MUREIN TRANSGLYCOSYLASE B"/>
    <property type="match status" value="1"/>
</dbReference>
<evidence type="ECO:0000256" key="2">
    <source>
        <dbReference type="ARBA" id="ARBA00023239"/>
    </source>
</evidence>
<reference evidence="6" key="1">
    <citation type="submission" date="2022-10" db="EMBL/GenBank/DDBJ databases">
        <title>Culturing micro-colonial fungi from biological soil crusts in the Mojave desert and describing Neophaeococcomyces mojavensis, and introducing the new genera and species Taxawa tesnikishii.</title>
        <authorList>
            <person name="Kurbessoian T."/>
            <person name="Stajich J.E."/>
        </authorList>
    </citation>
    <scope>NUCLEOTIDE SEQUENCE</scope>
    <source>
        <strain evidence="6">TK_35</strain>
    </source>
</reference>
<protein>
    <recommendedName>
        <fullName evidence="5">SPOR domain-containing protein</fullName>
    </recommendedName>
</protein>
<dbReference type="CDD" id="cd13399">
    <property type="entry name" value="Slt35-like"/>
    <property type="match status" value="1"/>
</dbReference>
<dbReference type="InterPro" id="IPR011757">
    <property type="entry name" value="Lytic_transglycosylase_MltB"/>
</dbReference>
<comment type="caution">
    <text evidence="6">The sequence shown here is derived from an EMBL/GenBank/DDBJ whole genome shotgun (WGS) entry which is preliminary data.</text>
</comment>
<dbReference type="AlphaFoldDB" id="A0AA38XFX3"/>